<accession>A0A6N7Y215</accession>
<sequence>MTESILLKYEKFIIGYEKEGRRIMEILGKALSEKTEAIYKDITEGLIYPIKIVKLDPENEEDCSRPVAMDTGKKEFIVKVDNTLEDSLFENALIRDIIYCQQMSNNAPVLSAKSKNDIDGFQVAMMISSIIMDIDVENKLRSYDMHIDDIDTMRLSDLYAFLKSGMADYNRELYNVFTGLQITLLYFTTSKRSNIEEIIETFYLSDKNAMDAIDKYVDIIDRYGVDDNRSMMRCMRKLAIACGMKGRLLLEYEGKVTEV</sequence>
<evidence type="ECO:0000313" key="1">
    <source>
        <dbReference type="EMBL" id="MSU83109.1"/>
    </source>
</evidence>
<dbReference type="EMBL" id="VULP01000032">
    <property type="protein sequence ID" value="MSU83109.1"/>
    <property type="molecule type" value="Genomic_DNA"/>
</dbReference>
<reference evidence="1 2" key="1">
    <citation type="submission" date="2019-08" db="EMBL/GenBank/DDBJ databases">
        <title>In-depth cultivation of the pig gut microbiome towards novel bacterial diversity and tailored functional studies.</title>
        <authorList>
            <person name="Wylensek D."/>
            <person name="Hitch T.C.A."/>
            <person name="Clavel T."/>
        </authorList>
    </citation>
    <scope>NUCLEOTIDE SEQUENCE [LARGE SCALE GENOMIC DNA]</scope>
    <source>
        <strain evidence="1 2">BSM-383-APC-4H</strain>
    </source>
</reference>
<proteinExistence type="predicted"/>
<gene>
    <name evidence="1" type="ORF">FYJ25_12415</name>
</gene>
<dbReference type="Proteomes" id="UP000433359">
    <property type="component" value="Unassembled WGS sequence"/>
</dbReference>
<dbReference type="RefSeq" id="WP_096239861.1">
    <property type="nucleotide sequence ID" value="NZ_CP182330.1"/>
</dbReference>
<name>A0A6N7Y215_9FIRM</name>
<evidence type="ECO:0000313" key="2">
    <source>
        <dbReference type="Proteomes" id="UP000433359"/>
    </source>
</evidence>
<organism evidence="1 2">
    <name type="scientific">Anaerobutyricum soehngenii</name>
    <dbReference type="NCBI Taxonomy" id="105843"/>
    <lineage>
        <taxon>Bacteria</taxon>
        <taxon>Bacillati</taxon>
        <taxon>Bacillota</taxon>
        <taxon>Clostridia</taxon>
        <taxon>Lachnospirales</taxon>
        <taxon>Lachnospiraceae</taxon>
        <taxon>Anaerobutyricum</taxon>
    </lineage>
</organism>
<comment type="caution">
    <text evidence="1">The sequence shown here is derived from an EMBL/GenBank/DDBJ whole genome shotgun (WGS) entry which is preliminary data.</text>
</comment>
<protein>
    <submittedName>
        <fullName evidence="1">Uncharacterized protein</fullName>
    </submittedName>
</protein>
<dbReference type="AlphaFoldDB" id="A0A6N7Y215"/>